<dbReference type="Proteomes" id="UP000005238">
    <property type="component" value="Unassembled WGS sequence"/>
</dbReference>
<dbReference type="EnsemblProtists" id="Phyra77014">
    <property type="protein sequence ID" value="Phyra77014"/>
    <property type="gene ID" value="Phyra77014"/>
</dbReference>
<reference evidence="2" key="1">
    <citation type="journal article" date="2006" name="Science">
        <title>Phytophthora genome sequences uncover evolutionary origins and mechanisms of pathogenesis.</title>
        <authorList>
            <person name="Tyler B.M."/>
            <person name="Tripathy S."/>
            <person name="Zhang X."/>
            <person name="Dehal P."/>
            <person name="Jiang R.H."/>
            <person name="Aerts A."/>
            <person name="Arredondo F.D."/>
            <person name="Baxter L."/>
            <person name="Bensasson D."/>
            <person name="Beynon J.L."/>
            <person name="Chapman J."/>
            <person name="Damasceno C.M."/>
            <person name="Dorrance A.E."/>
            <person name="Dou D."/>
            <person name="Dickerman A.W."/>
            <person name="Dubchak I.L."/>
            <person name="Garbelotto M."/>
            <person name="Gijzen M."/>
            <person name="Gordon S.G."/>
            <person name="Govers F."/>
            <person name="Grunwald N.J."/>
            <person name="Huang W."/>
            <person name="Ivors K.L."/>
            <person name="Jones R.W."/>
            <person name="Kamoun S."/>
            <person name="Krampis K."/>
            <person name="Lamour K.H."/>
            <person name="Lee M.K."/>
            <person name="McDonald W.H."/>
            <person name="Medina M."/>
            <person name="Meijer H.J."/>
            <person name="Nordberg E.K."/>
            <person name="Maclean D.J."/>
            <person name="Ospina-Giraldo M.D."/>
            <person name="Morris P.F."/>
            <person name="Phuntumart V."/>
            <person name="Putnam N.H."/>
            <person name="Rash S."/>
            <person name="Rose J.K."/>
            <person name="Sakihama Y."/>
            <person name="Salamov A.A."/>
            <person name="Savidor A."/>
            <person name="Scheuring C.F."/>
            <person name="Smith B.M."/>
            <person name="Sobral B.W."/>
            <person name="Terry A."/>
            <person name="Torto-Alalibo T.A."/>
            <person name="Win J."/>
            <person name="Xu Z."/>
            <person name="Zhang H."/>
            <person name="Grigoriev I.V."/>
            <person name="Rokhsar D.S."/>
            <person name="Boore J.L."/>
        </authorList>
    </citation>
    <scope>NUCLEOTIDE SEQUENCE [LARGE SCALE GENOMIC DNA]</scope>
    <source>
        <strain evidence="2">Pr102</strain>
    </source>
</reference>
<dbReference type="OMA" id="CNDSSTM"/>
<dbReference type="HOGENOM" id="CLU_080861_1_0_1"/>
<protein>
    <submittedName>
        <fullName evidence="1">Uncharacterized protein</fullName>
    </submittedName>
</protein>
<dbReference type="AlphaFoldDB" id="H3GL09"/>
<sequence length="183" mass="20798">MEPELIIYYKPTNNAYQKDYQVLCNDSSTMQVQLDTAWRKARLRSRGQAGFELELYVYEPKPADQATSLRRATAARVQEQMPRVADVLCEQGLAAGPESQTYMAVTQARLPEGTPLFEPDNTTFRHLLHVDAQQAAMEESQSMAQQLADAEYHLVRVKIQEVPVAMQVNPHHLLPSAWKTRII</sequence>
<proteinExistence type="predicted"/>
<name>H3GL09_PHYRM</name>
<organism evidence="1 2">
    <name type="scientific">Phytophthora ramorum</name>
    <name type="common">Sudden oak death agent</name>
    <dbReference type="NCBI Taxonomy" id="164328"/>
    <lineage>
        <taxon>Eukaryota</taxon>
        <taxon>Sar</taxon>
        <taxon>Stramenopiles</taxon>
        <taxon>Oomycota</taxon>
        <taxon>Peronosporomycetes</taxon>
        <taxon>Peronosporales</taxon>
        <taxon>Peronosporaceae</taxon>
        <taxon>Phytophthora</taxon>
    </lineage>
</organism>
<dbReference type="eggNOG" id="ENOG502SQD3">
    <property type="taxonomic scope" value="Eukaryota"/>
</dbReference>
<dbReference type="VEuPathDB" id="FungiDB:KRP23_13612"/>
<evidence type="ECO:0000313" key="1">
    <source>
        <dbReference type="EnsemblProtists" id="Phyra77014"/>
    </source>
</evidence>
<reference evidence="1" key="2">
    <citation type="submission" date="2015-06" db="UniProtKB">
        <authorList>
            <consortium name="EnsemblProtists"/>
        </authorList>
    </citation>
    <scope>IDENTIFICATION</scope>
    <source>
        <strain evidence="1">Pr102</strain>
    </source>
</reference>
<dbReference type="EMBL" id="DS566018">
    <property type="status" value="NOT_ANNOTATED_CDS"/>
    <property type="molecule type" value="Genomic_DNA"/>
</dbReference>
<accession>H3GL09</accession>
<evidence type="ECO:0000313" key="2">
    <source>
        <dbReference type="Proteomes" id="UP000005238"/>
    </source>
</evidence>
<dbReference type="VEuPathDB" id="FungiDB:KRP22_8249"/>
<keyword evidence="2" id="KW-1185">Reference proteome</keyword>
<dbReference type="InParanoid" id="H3GL09"/>